<dbReference type="Gene3D" id="3.40.50.300">
    <property type="entry name" value="P-loop containing nucleotide triphosphate hydrolases"/>
    <property type="match status" value="1"/>
</dbReference>
<keyword evidence="3 5" id="KW-0547">Nucleotide-binding</keyword>
<dbReference type="HAMAP" id="MF_00235">
    <property type="entry name" value="Adenylate_kinase_Adk"/>
    <property type="match status" value="1"/>
</dbReference>
<proteinExistence type="inferred from homology"/>
<dbReference type="InterPro" id="IPR027417">
    <property type="entry name" value="P-loop_NTPase"/>
</dbReference>
<comment type="catalytic activity">
    <reaction evidence="5 7">
        <text>AMP + ATP = 2 ADP</text>
        <dbReference type="Rhea" id="RHEA:12973"/>
        <dbReference type="ChEBI" id="CHEBI:30616"/>
        <dbReference type="ChEBI" id="CHEBI:456215"/>
        <dbReference type="ChEBI" id="CHEBI:456216"/>
        <dbReference type="EC" id="2.7.4.3"/>
    </reaction>
</comment>
<feature type="binding site" evidence="5">
    <location>
        <position position="36"/>
    </location>
    <ligand>
        <name>AMP</name>
        <dbReference type="ChEBI" id="CHEBI:456215"/>
    </ligand>
</feature>
<dbReference type="Proteomes" id="UP000251835">
    <property type="component" value="Unassembled WGS sequence"/>
</dbReference>
<dbReference type="OrthoDB" id="9805030at2"/>
<dbReference type="InterPro" id="IPR033690">
    <property type="entry name" value="Adenylat_kinase_CS"/>
</dbReference>
<feature type="binding site" evidence="5">
    <location>
        <position position="134"/>
    </location>
    <ligand>
        <name>AMP</name>
        <dbReference type="ChEBI" id="CHEBI:456215"/>
    </ligand>
</feature>
<dbReference type="GO" id="GO:0004017">
    <property type="term" value="F:AMP kinase activity"/>
    <property type="evidence" value="ECO:0007669"/>
    <property type="project" value="UniProtKB-UniRule"/>
</dbReference>
<comment type="function">
    <text evidence="5">Catalyzes the reversible transfer of the terminal phosphate group between ATP and AMP. Plays an important role in cellular energy homeostasis and in adenine nucleotide metabolism.</text>
</comment>
<evidence type="ECO:0000256" key="4">
    <source>
        <dbReference type="ARBA" id="ARBA00022777"/>
    </source>
</evidence>
<name>A0A7L4UPM9_BALHA</name>
<comment type="similarity">
    <text evidence="5 6">Belongs to the adenylate kinase family.</text>
</comment>
<feature type="region of interest" description="NMP" evidence="5">
    <location>
        <begin position="35"/>
        <end position="64"/>
    </location>
</feature>
<dbReference type="PROSITE" id="PS00113">
    <property type="entry name" value="ADENYLATE_KINASE"/>
    <property type="match status" value="1"/>
</dbReference>
<feature type="binding site" evidence="5">
    <location>
        <position position="97"/>
    </location>
    <ligand>
        <name>AMP</name>
        <dbReference type="ChEBI" id="CHEBI:456215"/>
    </ligand>
</feature>
<dbReference type="PRINTS" id="PR00094">
    <property type="entry name" value="ADENYLTKNASE"/>
</dbReference>
<feature type="binding site" evidence="5">
    <location>
        <begin position="15"/>
        <end position="20"/>
    </location>
    <ligand>
        <name>ATP</name>
        <dbReference type="ChEBI" id="CHEBI:30616"/>
    </ligand>
</feature>
<evidence type="ECO:0000256" key="2">
    <source>
        <dbReference type="ARBA" id="ARBA00022727"/>
    </source>
</evidence>
<dbReference type="AlphaFoldDB" id="A0A7L4UPM9"/>
<dbReference type="PANTHER" id="PTHR23359">
    <property type="entry name" value="NUCLEOTIDE KINASE"/>
    <property type="match status" value="1"/>
</dbReference>
<keyword evidence="5" id="KW-0963">Cytoplasm</keyword>
<protein>
    <recommendedName>
        <fullName evidence="5 7">Adenylate kinase</fullName>
        <shortName evidence="5">AK</shortName>
        <ecNumber evidence="5 7">2.7.4.3</ecNumber>
    </recommendedName>
    <alternativeName>
        <fullName evidence="5">ATP-AMP transphosphorylase</fullName>
    </alternativeName>
    <alternativeName>
        <fullName evidence="5">ATP:AMP phosphotransferase</fullName>
    </alternativeName>
    <alternativeName>
        <fullName evidence="5">Adenylate monophosphate kinase</fullName>
    </alternativeName>
</protein>
<evidence type="ECO:0000256" key="5">
    <source>
        <dbReference type="HAMAP-Rule" id="MF_00235"/>
    </source>
</evidence>
<dbReference type="GO" id="GO:0044209">
    <property type="term" value="P:AMP salvage"/>
    <property type="evidence" value="ECO:0007669"/>
    <property type="project" value="UniProtKB-UniRule"/>
</dbReference>
<feature type="binding site" evidence="5">
    <location>
        <begin position="90"/>
        <end position="93"/>
    </location>
    <ligand>
        <name>AMP</name>
        <dbReference type="ChEBI" id="CHEBI:456215"/>
    </ligand>
</feature>
<feature type="binding site" evidence="5">
    <location>
        <position position="41"/>
    </location>
    <ligand>
        <name>AMP</name>
        <dbReference type="ChEBI" id="CHEBI:456215"/>
    </ligand>
</feature>
<dbReference type="EMBL" id="QENZ01000004">
    <property type="protein sequence ID" value="PVX50994.1"/>
    <property type="molecule type" value="Genomic_DNA"/>
</dbReference>
<feature type="binding site" evidence="5">
    <location>
        <position position="128"/>
    </location>
    <ligand>
        <name>ATP</name>
        <dbReference type="ChEBI" id="CHEBI:30616"/>
    </ligand>
</feature>
<feature type="binding site" evidence="5">
    <location>
        <position position="146"/>
    </location>
    <ligand>
        <name>AMP</name>
        <dbReference type="ChEBI" id="CHEBI:456215"/>
    </ligand>
</feature>
<reference evidence="8 9" key="1">
    <citation type="submission" date="2018-05" db="EMBL/GenBank/DDBJ databases">
        <title>Genomic Encyclopedia of Type Strains, Phase IV (KMG-IV): sequencing the most valuable type-strain genomes for metagenomic binning, comparative biology and taxonomic classification.</title>
        <authorList>
            <person name="Goeker M."/>
        </authorList>
    </citation>
    <scope>NUCLEOTIDE SEQUENCE [LARGE SCALE GENOMIC DNA]</scope>
    <source>
        <strain evidence="8 9">DSM 28579</strain>
    </source>
</reference>
<keyword evidence="5 7" id="KW-0067">ATP-binding</keyword>
<dbReference type="RefSeq" id="WP_116496540.1">
    <property type="nucleotide sequence ID" value="NZ_QENZ01000004.1"/>
</dbReference>
<evidence type="ECO:0000256" key="7">
    <source>
        <dbReference type="RuleBase" id="RU003331"/>
    </source>
</evidence>
<gene>
    <name evidence="5" type="primary">adk</name>
    <name evidence="8" type="ORF">C7377_1324</name>
</gene>
<dbReference type="GO" id="GO:0005524">
    <property type="term" value="F:ATP binding"/>
    <property type="evidence" value="ECO:0007669"/>
    <property type="project" value="UniProtKB-UniRule"/>
</dbReference>
<dbReference type="UniPathway" id="UPA00588">
    <property type="reaction ID" value="UER00649"/>
</dbReference>
<dbReference type="GO" id="GO:0005737">
    <property type="term" value="C:cytoplasm"/>
    <property type="evidence" value="ECO:0007669"/>
    <property type="project" value="UniProtKB-SubCell"/>
</dbReference>
<comment type="pathway">
    <text evidence="5">Purine metabolism; AMP biosynthesis via salvage pathway; AMP from ADP: step 1/1.</text>
</comment>
<accession>A0A7L4UPM9</accession>
<comment type="subcellular location">
    <subcellularLocation>
        <location evidence="5 7">Cytoplasm</location>
    </subcellularLocation>
</comment>
<sequence>MNKRQLHIIIMGAPGCGKGTQAKQIVSNFGFVHLSTGELFRKKYSQKNQETIAFKHAIDKGGFFSDEMAYQIIQDFISENSEVEGIIYDGFPRDIAQAKYFRKHICTNPIVIELKADEEQLIDRILKRASKKNRKDDQSEKTIQHRMELYRKKTYPVVDLFAKEDLLHTYHSEGKIEKVANQIKELIEKMQQKH</sequence>
<evidence type="ECO:0000256" key="3">
    <source>
        <dbReference type="ARBA" id="ARBA00022741"/>
    </source>
</evidence>
<evidence type="ECO:0000313" key="8">
    <source>
        <dbReference type="EMBL" id="PVX50994.1"/>
    </source>
</evidence>
<evidence type="ECO:0000256" key="1">
    <source>
        <dbReference type="ARBA" id="ARBA00022679"/>
    </source>
</evidence>
<dbReference type="SUPFAM" id="SSF52540">
    <property type="entry name" value="P-loop containing nucleoside triphosphate hydrolases"/>
    <property type="match status" value="1"/>
</dbReference>
<keyword evidence="9" id="KW-1185">Reference proteome</keyword>
<comment type="subunit">
    <text evidence="5 7">Monomer.</text>
</comment>
<comment type="caution">
    <text evidence="5">Lacks conserved residue(s) required for the propagation of feature annotation.</text>
</comment>
<dbReference type="InterPro" id="IPR000850">
    <property type="entry name" value="Adenylat/UMP-CMP_kin"/>
</dbReference>
<keyword evidence="4 5" id="KW-0418">Kinase</keyword>
<dbReference type="CDD" id="cd01428">
    <property type="entry name" value="ADK"/>
    <property type="match status" value="1"/>
</dbReference>
<comment type="domain">
    <text evidence="5">Consists of three domains, a large central CORE domain and two small peripheral domains, NMPbind and LID, which undergo movements during catalysis. The LID domain closes over the site of phosphoryl transfer upon ATP binding. Assembling and dissambling the active center during each catalytic cycle provides an effective means to prevent ATP hydrolysis.</text>
</comment>
<keyword evidence="1 5" id="KW-0808">Transferase</keyword>
<dbReference type="Pfam" id="PF00406">
    <property type="entry name" value="ADK"/>
    <property type="match status" value="1"/>
</dbReference>
<feature type="binding site" evidence="5">
    <location>
        <position position="174"/>
    </location>
    <ligand>
        <name>ATP</name>
        <dbReference type="ChEBI" id="CHEBI:30616"/>
    </ligand>
</feature>
<keyword evidence="2 5" id="KW-0545">Nucleotide biosynthesis</keyword>
<evidence type="ECO:0000256" key="6">
    <source>
        <dbReference type="RuleBase" id="RU003330"/>
    </source>
</evidence>
<evidence type="ECO:0000313" key="9">
    <source>
        <dbReference type="Proteomes" id="UP000251835"/>
    </source>
</evidence>
<organism evidence="8 9">
    <name type="scientific">Balneicella halophila</name>
    <dbReference type="NCBI Taxonomy" id="1537566"/>
    <lineage>
        <taxon>Bacteria</taxon>
        <taxon>Pseudomonadati</taxon>
        <taxon>Bacteroidota</taxon>
        <taxon>Bacteroidia</taxon>
        <taxon>Bacteroidales</taxon>
        <taxon>Balneicellaceae</taxon>
        <taxon>Balneicella</taxon>
    </lineage>
</organism>
<dbReference type="EC" id="2.7.4.3" evidence="5 7"/>
<comment type="caution">
    <text evidence="8">The sequence shown here is derived from an EMBL/GenBank/DDBJ whole genome shotgun (WGS) entry which is preliminary data.</text>
</comment>